<dbReference type="PANTHER" id="PTHR33514">
    <property type="entry name" value="PROTEIN ABCI12, CHLOROPLASTIC"/>
    <property type="match status" value="1"/>
</dbReference>
<keyword evidence="7" id="KW-1185">Reference proteome</keyword>
<sequence length="263" mass="29155">MRDKLIIGRSIDTGSWIHGLDPRAKLAAMLLYVAVIVMVSSWPGMALTALFSILIMHSTRISFRYYLKAMKPLRFLMVFIFVIQVLTVKSGEALLTLGSFTLFSGGLEVGLLSVMRMALLVSFTAILTFTTTPGKLNLGLEGVLKPLKKVGMHPERLSLMISIALRFIPTILDETHKILKAQASRGADLKELPWKDKAKMLVALLVPVTVSAFRRAQDLIHSMESRGFVMNEPRTSLHSLSWEARDTGFLLLFVMLGAAILVV</sequence>
<evidence type="ECO:0000256" key="2">
    <source>
        <dbReference type="ARBA" id="ARBA00022692"/>
    </source>
</evidence>
<evidence type="ECO:0000313" key="7">
    <source>
        <dbReference type="Proteomes" id="UP000192940"/>
    </source>
</evidence>
<keyword evidence="2 5" id="KW-0812">Transmembrane</keyword>
<evidence type="ECO:0000313" key="6">
    <source>
        <dbReference type="EMBL" id="SMF91139.1"/>
    </source>
</evidence>
<dbReference type="STRING" id="1313296.SAMN05661091_5352"/>
<dbReference type="AlphaFoldDB" id="A0A1X7HQH1"/>
<dbReference type="Proteomes" id="UP000192940">
    <property type="component" value="Chromosome I"/>
</dbReference>
<dbReference type="PANTHER" id="PTHR33514:SF13">
    <property type="entry name" value="PROTEIN ABCI12, CHLOROPLASTIC"/>
    <property type="match status" value="1"/>
</dbReference>
<protein>
    <submittedName>
        <fullName evidence="6">Energy-coupling factor transport system permease protein</fullName>
    </submittedName>
</protein>
<feature type="transmembrane region" description="Helical" evidence="5">
    <location>
        <begin position="75"/>
        <end position="103"/>
    </location>
</feature>
<organism evidence="6 7">
    <name type="scientific">Paenibacillus uliginis N3/975</name>
    <dbReference type="NCBI Taxonomy" id="1313296"/>
    <lineage>
        <taxon>Bacteria</taxon>
        <taxon>Bacillati</taxon>
        <taxon>Bacillota</taxon>
        <taxon>Bacilli</taxon>
        <taxon>Bacillales</taxon>
        <taxon>Paenibacillaceae</taxon>
        <taxon>Paenibacillus</taxon>
    </lineage>
</organism>
<dbReference type="EMBL" id="LT840184">
    <property type="protein sequence ID" value="SMF91139.1"/>
    <property type="molecule type" value="Genomic_DNA"/>
</dbReference>
<evidence type="ECO:0000256" key="4">
    <source>
        <dbReference type="ARBA" id="ARBA00023136"/>
    </source>
</evidence>
<dbReference type="RefSeq" id="WP_208915976.1">
    <property type="nucleotide sequence ID" value="NZ_LT840184.1"/>
</dbReference>
<dbReference type="GO" id="GO:0005886">
    <property type="term" value="C:plasma membrane"/>
    <property type="evidence" value="ECO:0007669"/>
    <property type="project" value="UniProtKB-ARBA"/>
</dbReference>
<gene>
    <name evidence="6" type="ORF">SAMN05661091_5352</name>
</gene>
<dbReference type="Pfam" id="PF02361">
    <property type="entry name" value="CbiQ"/>
    <property type="match status" value="1"/>
</dbReference>
<evidence type="ECO:0000256" key="1">
    <source>
        <dbReference type="ARBA" id="ARBA00004141"/>
    </source>
</evidence>
<evidence type="ECO:0000256" key="5">
    <source>
        <dbReference type="SAM" id="Phobius"/>
    </source>
</evidence>
<accession>A0A1X7HQH1</accession>
<feature type="transmembrane region" description="Helical" evidence="5">
    <location>
        <begin position="109"/>
        <end position="129"/>
    </location>
</feature>
<dbReference type="InterPro" id="IPR003339">
    <property type="entry name" value="ABC/ECF_trnsptr_transmembrane"/>
</dbReference>
<comment type="subcellular location">
    <subcellularLocation>
        <location evidence="1">Membrane</location>
        <topology evidence="1">Multi-pass membrane protein</topology>
    </subcellularLocation>
</comment>
<proteinExistence type="predicted"/>
<dbReference type="CDD" id="cd16914">
    <property type="entry name" value="EcfT"/>
    <property type="match status" value="1"/>
</dbReference>
<keyword evidence="3 5" id="KW-1133">Transmembrane helix</keyword>
<evidence type="ECO:0000256" key="3">
    <source>
        <dbReference type="ARBA" id="ARBA00022989"/>
    </source>
</evidence>
<name>A0A1X7HQH1_9BACL</name>
<reference evidence="6 7" key="1">
    <citation type="submission" date="2017-04" db="EMBL/GenBank/DDBJ databases">
        <authorList>
            <person name="Afonso C.L."/>
            <person name="Miller P.J."/>
            <person name="Scott M.A."/>
            <person name="Spackman E."/>
            <person name="Goraichik I."/>
            <person name="Dimitrov K.M."/>
            <person name="Suarez D.L."/>
            <person name="Swayne D.E."/>
        </authorList>
    </citation>
    <scope>NUCLEOTIDE SEQUENCE [LARGE SCALE GENOMIC DNA]</scope>
    <source>
        <strain evidence="6 7">N3/975</strain>
    </source>
</reference>
<feature type="transmembrane region" description="Helical" evidence="5">
    <location>
        <begin position="29"/>
        <end position="55"/>
    </location>
</feature>
<keyword evidence="4 5" id="KW-0472">Membrane</keyword>